<evidence type="ECO:0000256" key="5">
    <source>
        <dbReference type="ARBA" id="ARBA00023125"/>
    </source>
</evidence>
<dbReference type="GO" id="GO:0003746">
    <property type="term" value="F:translation elongation factor activity"/>
    <property type="evidence" value="ECO:0007669"/>
    <property type="project" value="UniProtKB-KW"/>
</dbReference>
<dbReference type="EMBL" id="VULZ01000007">
    <property type="protein sequence ID" value="MSS14956.1"/>
    <property type="molecule type" value="Genomic_DNA"/>
</dbReference>
<dbReference type="Gene3D" id="3.10.50.30">
    <property type="entry name" value="Transcription elongation factor, GreA/GreB, C-terminal domain"/>
    <property type="match status" value="1"/>
</dbReference>
<evidence type="ECO:0000256" key="6">
    <source>
        <dbReference type="ARBA" id="ARBA00023163"/>
    </source>
</evidence>
<keyword evidence="5 9" id="KW-0238">DNA-binding</keyword>
<evidence type="ECO:0000259" key="12">
    <source>
        <dbReference type="Pfam" id="PF03449"/>
    </source>
</evidence>
<dbReference type="Gene3D" id="1.10.287.180">
    <property type="entry name" value="Transcription elongation factor, GreA/GreB, N-terminal domain"/>
    <property type="match status" value="1"/>
</dbReference>
<keyword evidence="6 9" id="KW-0804">Transcription</keyword>
<evidence type="ECO:0000256" key="1">
    <source>
        <dbReference type="ARBA" id="ARBA00008213"/>
    </source>
</evidence>
<evidence type="ECO:0000256" key="10">
    <source>
        <dbReference type="RuleBase" id="RU000556"/>
    </source>
</evidence>
<evidence type="ECO:0000256" key="2">
    <source>
        <dbReference type="ARBA" id="ARBA00013729"/>
    </source>
</evidence>
<keyword evidence="13" id="KW-0251">Elongation factor</keyword>
<dbReference type="AlphaFoldDB" id="A0A6L5X7I5"/>
<dbReference type="Pfam" id="PF03449">
    <property type="entry name" value="GreA_GreB_N"/>
    <property type="match status" value="1"/>
</dbReference>
<evidence type="ECO:0000313" key="14">
    <source>
        <dbReference type="Proteomes" id="UP000481852"/>
    </source>
</evidence>
<protein>
    <recommendedName>
        <fullName evidence="2 9">Transcription elongation factor GreA</fullName>
    </recommendedName>
    <alternativeName>
        <fullName evidence="8 9">Transcript cleavage factor GreA</fullName>
    </alternativeName>
</protein>
<evidence type="ECO:0000256" key="3">
    <source>
        <dbReference type="ARBA" id="ARBA00023015"/>
    </source>
</evidence>
<dbReference type="GO" id="GO:0003677">
    <property type="term" value="F:DNA binding"/>
    <property type="evidence" value="ECO:0007669"/>
    <property type="project" value="UniProtKB-UniRule"/>
</dbReference>
<keyword evidence="4" id="KW-0175">Coiled coil</keyword>
<name>A0A6L5X7I5_9FIRM</name>
<reference evidence="13 14" key="1">
    <citation type="submission" date="2019-08" db="EMBL/GenBank/DDBJ databases">
        <title>In-depth cultivation of the pig gut microbiome towards novel bacterial diversity and tailored functional studies.</title>
        <authorList>
            <person name="Wylensek D."/>
            <person name="Hitch T.C.A."/>
            <person name="Clavel T."/>
        </authorList>
    </citation>
    <scope>NUCLEOTIDE SEQUENCE [LARGE SCALE GENOMIC DNA]</scope>
    <source>
        <strain evidence="13 14">Oil+RF-744-WCA-WT-11</strain>
    </source>
</reference>
<dbReference type="Proteomes" id="UP000481852">
    <property type="component" value="Unassembled WGS sequence"/>
</dbReference>
<dbReference type="InterPro" id="IPR036953">
    <property type="entry name" value="GreA/GreB_C_sf"/>
</dbReference>
<accession>A0A6L5X7I5</accession>
<dbReference type="InterPro" id="IPR036805">
    <property type="entry name" value="Tscrpt_elong_fac_GreA/B_N_sf"/>
</dbReference>
<dbReference type="InterPro" id="IPR006359">
    <property type="entry name" value="Tscrpt_elong_fac_GreA"/>
</dbReference>
<dbReference type="InterPro" id="IPR001437">
    <property type="entry name" value="Tscrpt_elong_fac_GreA/B_C"/>
</dbReference>
<sequence length="168" mass="19197">MRREKLTKGDVEKIQKELEHRKVVVRHQAAKEIAEAAAQGDRSENFEYYAAKKFRGENESRIRYLENVLKTAIVISDQSAADEVGVNNSVTVYDRDMEEEETYRIVTSMRGNLLENQITIESPLGKALLRHKVGDVVTVRGNDGYSYEVEIRKIDKTNDESGDSLRSF</sequence>
<dbReference type="InterPro" id="IPR022691">
    <property type="entry name" value="Tscrpt_elong_fac_GreA/B_N"/>
</dbReference>
<feature type="domain" description="Transcription elongation factor GreA/GreB C-terminal" evidence="11">
    <location>
        <begin position="81"/>
        <end position="155"/>
    </location>
</feature>
<evidence type="ECO:0000256" key="4">
    <source>
        <dbReference type="ARBA" id="ARBA00023054"/>
    </source>
</evidence>
<dbReference type="InterPro" id="IPR028624">
    <property type="entry name" value="Tscrpt_elong_fac_GreA/B"/>
</dbReference>
<dbReference type="PANTHER" id="PTHR30437:SF4">
    <property type="entry name" value="TRANSCRIPTION ELONGATION FACTOR GREA"/>
    <property type="match status" value="1"/>
</dbReference>
<keyword evidence="14" id="KW-1185">Reference proteome</keyword>
<comment type="caution">
    <text evidence="13">The sequence shown here is derived from an EMBL/GenBank/DDBJ whole genome shotgun (WGS) entry which is preliminary data.</text>
</comment>
<organism evidence="13 14">
    <name type="scientific">Porcincola intestinalis</name>
    <dbReference type="NCBI Taxonomy" id="2606632"/>
    <lineage>
        <taxon>Bacteria</taxon>
        <taxon>Bacillati</taxon>
        <taxon>Bacillota</taxon>
        <taxon>Clostridia</taxon>
        <taxon>Lachnospirales</taxon>
        <taxon>Lachnospiraceae</taxon>
        <taxon>Porcincola</taxon>
    </lineage>
</organism>
<dbReference type="GO" id="GO:0006354">
    <property type="term" value="P:DNA-templated transcription elongation"/>
    <property type="evidence" value="ECO:0007669"/>
    <property type="project" value="TreeGrafter"/>
</dbReference>
<evidence type="ECO:0000259" key="11">
    <source>
        <dbReference type="Pfam" id="PF01272"/>
    </source>
</evidence>
<keyword evidence="13" id="KW-0648">Protein biosynthesis</keyword>
<dbReference type="SUPFAM" id="SSF46557">
    <property type="entry name" value="GreA transcript cleavage protein, N-terminal domain"/>
    <property type="match status" value="1"/>
</dbReference>
<comment type="similarity">
    <text evidence="1 9 10">Belongs to the GreA/GreB family.</text>
</comment>
<dbReference type="GO" id="GO:0032784">
    <property type="term" value="P:regulation of DNA-templated transcription elongation"/>
    <property type="evidence" value="ECO:0007669"/>
    <property type="project" value="UniProtKB-UniRule"/>
</dbReference>
<dbReference type="FunFam" id="1.10.287.180:FF:000001">
    <property type="entry name" value="Transcription elongation factor GreA"/>
    <property type="match status" value="1"/>
</dbReference>
<evidence type="ECO:0000313" key="13">
    <source>
        <dbReference type="EMBL" id="MSS14956.1"/>
    </source>
</evidence>
<gene>
    <name evidence="9 13" type="primary">greA</name>
    <name evidence="13" type="ORF">FYJ35_07845</name>
</gene>
<dbReference type="GO" id="GO:0070063">
    <property type="term" value="F:RNA polymerase binding"/>
    <property type="evidence" value="ECO:0007669"/>
    <property type="project" value="InterPro"/>
</dbReference>
<dbReference type="PIRSF" id="PIRSF006092">
    <property type="entry name" value="GreA_GreB"/>
    <property type="match status" value="1"/>
</dbReference>
<evidence type="ECO:0000256" key="8">
    <source>
        <dbReference type="ARBA" id="ARBA00030776"/>
    </source>
</evidence>
<keyword evidence="3 9" id="KW-0805">Transcription regulation</keyword>
<dbReference type="PANTHER" id="PTHR30437">
    <property type="entry name" value="TRANSCRIPTION ELONGATION FACTOR GREA"/>
    <property type="match status" value="1"/>
</dbReference>
<dbReference type="SUPFAM" id="SSF54534">
    <property type="entry name" value="FKBP-like"/>
    <property type="match status" value="1"/>
</dbReference>
<proteinExistence type="inferred from homology"/>
<evidence type="ECO:0000256" key="7">
    <source>
        <dbReference type="ARBA" id="ARBA00024916"/>
    </source>
</evidence>
<dbReference type="NCBIfam" id="TIGR01462">
    <property type="entry name" value="greA"/>
    <property type="match status" value="1"/>
</dbReference>
<dbReference type="RefSeq" id="WP_154525314.1">
    <property type="nucleotide sequence ID" value="NZ_JAQYJL010000004.1"/>
</dbReference>
<comment type="function">
    <text evidence="7 9 10">Necessary for efficient RNA polymerase transcription elongation past template-encoded arresting sites. The arresting sites in DNA have the property of trapping a certain fraction of elongating RNA polymerases that pass through, resulting in locked ternary complexes. Cleavage of the nascent transcript by cleavage factors such as GreA or GreB allows the resumption of elongation from the new 3'terminus. GreA releases sequences of 2 to 3 nucleotides.</text>
</comment>
<dbReference type="HAMAP" id="MF_00105">
    <property type="entry name" value="GreA_GreB"/>
    <property type="match status" value="1"/>
</dbReference>
<dbReference type="InterPro" id="IPR023459">
    <property type="entry name" value="Tscrpt_elong_fac_GreA/B_fam"/>
</dbReference>
<feature type="domain" description="Transcription elongation factor GreA/GreB N-terminal" evidence="12">
    <location>
        <begin position="6"/>
        <end position="74"/>
    </location>
</feature>
<dbReference type="Pfam" id="PF01272">
    <property type="entry name" value="GreA_GreB"/>
    <property type="match status" value="1"/>
</dbReference>
<evidence type="ECO:0000256" key="9">
    <source>
        <dbReference type="HAMAP-Rule" id="MF_00105"/>
    </source>
</evidence>